<keyword evidence="3" id="KW-1185">Reference proteome</keyword>
<reference evidence="2 3" key="1">
    <citation type="submission" date="2020-09" db="EMBL/GenBank/DDBJ databases">
        <title>The genome sequence of type strain Labrenzia polysiphoniae KACC 19711.</title>
        <authorList>
            <person name="Liu Y."/>
        </authorList>
    </citation>
    <scope>NUCLEOTIDE SEQUENCE [LARGE SCALE GENOMIC DNA]</scope>
    <source>
        <strain evidence="2 3">KACC 19711</strain>
    </source>
</reference>
<organism evidence="2 3">
    <name type="scientific">Roseibium polysiphoniae</name>
    <dbReference type="NCBI Taxonomy" id="2571221"/>
    <lineage>
        <taxon>Bacteria</taxon>
        <taxon>Pseudomonadati</taxon>
        <taxon>Pseudomonadota</taxon>
        <taxon>Alphaproteobacteria</taxon>
        <taxon>Hyphomicrobiales</taxon>
        <taxon>Stappiaceae</taxon>
        <taxon>Roseibium</taxon>
    </lineage>
</organism>
<keyword evidence="1" id="KW-1133">Transmembrane helix</keyword>
<evidence type="ECO:0000313" key="3">
    <source>
        <dbReference type="Proteomes" id="UP000615687"/>
    </source>
</evidence>
<protein>
    <recommendedName>
        <fullName evidence="4">MAPEG family protein</fullName>
    </recommendedName>
</protein>
<evidence type="ECO:0000256" key="1">
    <source>
        <dbReference type="SAM" id="Phobius"/>
    </source>
</evidence>
<feature type="transmembrane region" description="Helical" evidence="1">
    <location>
        <begin position="132"/>
        <end position="153"/>
    </location>
</feature>
<gene>
    <name evidence="2" type="ORF">IG617_19685</name>
</gene>
<name>A0ABR9CF78_9HYPH</name>
<evidence type="ECO:0008006" key="4">
    <source>
        <dbReference type="Google" id="ProtNLM"/>
    </source>
</evidence>
<feature type="transmembrane region" description="Helical" evidence="1">
    <location>
        <begin position="90"/>
        <end position="112"/>
    </location>
</feature>
<feature type="transmembrane region" description="Helical" evidence="1">
    <location>
        <begin position="6"/>
        <end position="27"/>
    </location>
</feature>
<dbReference type="Proteomes" id="UP000615687">
    <property type="component" value="Unassembled WGS sequence"/>
</dbReference>
<keyword evidence="1" id="KW-0812">Transmembrane</keyword>
<accession>A0ABR9CF78</accession>
<evidence type="ECO:0000313" key="2">
    <source>
        <dbReference type="EMBL" id="MBD8878522.1"/>
    </source>
</evidence>
<keyword evidence="1" id="KW-0472">Membrane</keyword>
<sequence length="168" mass="18044">MSTSDAVLIGVGYALFVPLIWIIGNLFTKWVIDRAVDELVPTPKTALPATQEGETSVTPVAAIPSDQHQVQGGRADAEMRELKAGRVIGVLERLLIVTGLVLGKWEVLVAVIALKTVARYQELDTKLNAEYFLIGSLASVLWAVATSVALLLYDQSVGFGLFPAALLK</sequence>
<dbReference type="EMBL" id="JACYXJ010000007">
    <property type="protein sequence ID" value="MBD8878522.1"/>
    <property type="molecule type" value="Genomic_DNA"/>
</dbReference>
<dbReference type="RefSeq" id="WP_192110935.1">
    <property type="nucleotide sequence ID" value="NZ_JACYXJ010000007.1"/>
</dbReference>
<proteinExistence type="predicted"/>
<comment type="caution">
    <text evidence="2">The sequence shown here is derived from an EMBL/GenBank/DDBJ whole genome shotgun (WGS) entry which is preliminary data.</text>
</comment>